<dbReference type="OrthoDB" id="10017054at2759"/>
<protein>
    <submittedName>
        <fullName evidence="2">Uncharacterized protein</fullName>
    </submittedName>
</protein>
<organism evidence="2 3">
    <name type="scientific">Callosobruchus maculatus</name>
    <name type="common">Southern cowpea weevil</name>
    <name type="synonym">Pulse bruchid</name>
    <dbReference type="NCBI Taxonomy" id="64391"/>
    <lineage>
        <taxon>Eukaryota</taxon>
        <taxon>Metazoa</taxon>
        <taxon>Ecdysozoa</taxon>
        <taxon>Arthropoda</taxon>
        <taxon>Hexapoda</taxon>
        <taxon>Insecta</taxon>
        <taxon>Pterygota</taxon>
        <taxon>Neoptera</taxon>
        <taxon>Endopterygota</taxon>
        <taxon>Coleoptera</taxon>
        <taxon>Polyphaga</taxon>
        <taxon>Cucujiformia</taxon>
        <taxon>Chrysomeloidea</taxon>
        <taxon>Chrysomelidae</taxon>
        <taxon>Bruchinae</taxon>
        <taxon>Bruchini</taxon>
        <taxon>Callosobruchus</taxon>
    </lineage>
</organism>
<evidence type="ECO:0000256" key="1">
    <source>
        <dbReference type="SAM" id="MobiDB-lite"/>
    </source>
</evidence>
<gene>
    <name evidence="2" type="ORF">CALMAC_LOCUS15924</name>
</gene>
<dbReference type="AlphaFoldDB" id="A0A653DAP9"/>
<feature type="region of interest" description="Disordered" evidence="1">
    <location>
        <begin position="26"/>
        <end position="47"/>
    </location>
</feature>
<reference evidence="2 3" key="1">
    <citation type="submission" date="2019-01" db="EMBL/GenBank/DDBJ databases">
        <authorList>
            <person name="Sayadi A."/>
        </authorList>
    </citation>
    <scope>NUCLEOTIDE SEQUENCE [LARGE SCALE GENOMIC DNA]</scope>
</reference>
<evidence type="ECO:0000313" key="3">
    <source>
        <dbReference type="Proteomes" id="UP000410492"/>
    </source>
</evidence>
<name>A0A653DAP9_CALMS</name>
<proteinExistence type="predicted"/>
<keyword evidence="3" id="KW-1185">Reference proteome</keyword>
<dbReference type="Proteomes" id="UP000410492">
    <property type="component" value="Unassembled WGS sequence"/>
</dbReference>
<accession>A0A653DAP9</accession>
<sequence>MDVRYRVQSVTKVTTQHQVTKKPLSPFAKFQQLDRQNSLNTPPRTFN</sequence>
<evidence type="ECO:0000313" key="2">
    <source>
        <dbReference type="EMBL" id="VEN57270.1"/>
    </source>
</evidence>
<feature type="compositionally biased region" description="Polar residues" evidence="1">
    <location>
        <begin position="33"/>
        <end position="47"/>
    </location>
</feature>
<dbReference type="EMBL" id="CAACVG010011042">
    <property type="protein sequence ID" value="VEN57270.1"/>
    <property type="molecule type" value="Genomic_DNA"/>
</dbReference>